<keyword evidence="1" id="KW-1133">Transmembrane helix</keyword>
<evidence type="ECO:0000259" key="5">
    <source>
        <dbReference type="PROSITE" id="PS50885"/>
    </source>
</evidence>
<organism evidence="7 8">
    <name type="scientific">Thiosulfativibrio zosterae</name>
    <dbReference type="NCBI Taxonomy" id="2675053"/>
    <lineage>
        <taxon>Bacteria</taxon>
        <taxon>Pseudomonadati</taxon>
        <taxon>Pseudomonadota</taxon>
        <taxon>Gammaproteobacteria</taxon>
        <taxon>Thiotrichales</taxon>
        <taxon>Piscirickettsiaceae</taxon>
        <taxon>Thiosulfativibrio</taxon>
    </lineage>
</organism>
<dbReference type="InterPro" id="IPR001610">
    <property type="entry name" value="PAC"/>
</dbReference>
<feature type="transmembrane region" description="Helical" evidence="1">
    <location>
        <begin position="301"/>
        <end position="320"/>
    </location>
</feature>
<evidence type="ECO:0000259" key="6">
    <source>
        <dbReference type="PROSITE" id="PS50887"/>
    </source>
</evidence>
<feature type="domain" description="HAMP" evidence="5">
    <location>
        <begin position="321"/>
        <end position="374"/>
    </location>
</feature>
<dbReference type="SMART" id="SM00052">
    <property type="entry name" value="EAL"/>
    <property type="match status" value="1"/>
</dbReference>
<evidence type="ECO:0000259" key="4">
    <source>
        <dbReference type="PROSITE" id="PS50883"/>
    </source>
</evidence>
<dbReference type="SUPFAM" id="SSF55073">
    <property type="entry name" value="Nucleotide cyclase"/>
    <property type="match status" value="1"/>
</dbReference>
<feature type="domain" description="GGDEF" evidence="6">
    <location>
        <begin position="544"/>
        <end position="677"/>
    </location>
</feature>
<keyword evidence="8" id="KW-1185">Reference proteome</keyword>
<dbReference type="Pfam" id="PF00990">
    <property type="entry name" value="GGDEF"/>
    <property type="match status" value="1"/>
</dbReference>
<dbReference type="Gene3D" id="3.30.70.270">
    <property type="match status" value="1"/>
</dbReference>
<feature type="domain" description="PAS" evidence="2">
    <location>
        <begin position="382"/>
        <end position="430"/>
    </location>
</feature>
<proteinExistence type="predicted"/>
<dbReference type="InterPro" id="IPR043128">
    <property type="entry name" value="Rev_trsase/Diguanyl_cyclase"/>
</dbReference>
<protein>
    <recommendedName>
        <fullName evidence="9">GGDEF domain-containing protein</fullName>
    </recommendedName>
</protein>
<dbReference type="SMART" id="SM00086">
    <property type="entry name" value="PAC"/>
    <property type="match status" value="1"/>
</dbReference>
<dbReference type="InterPro" id="IPR029787">
    <property type="entry name" value="Nucleotide_cyclase"/>
</dbReference>
<dbReference type="SMART" id="SM00304">
    <property type="entry name" value="HAMP"/>
    <property type="match status" value="1"/>
</dbReference>
<dbReference type="InterPro" id="IPR000014">
    <property type="entry name" value="PAS"/>
</dbReference>
<evidence type="ECO:0000256" key="1">
    <source>
        <dbReference type="SAM" id="Phobius"/>
    </source>
</evidence>
<keyword evidence="1" id="KW-0812">Transmembrane</keyword>
<gene>
    <name evidence="7" type="ORF">THMIRHAT_00750</name>
</gene>
<dbReference type="PROSITE" id="PS50113">
    <property type="entry name" value="PAC"/>
    <property type="match status" value="1"/>
</dbReference>
<dbReference type="Pfam" id="PF00672">
    <property type="entry name" value="HAMP"/>
    <property type="match status" value="1"/>
</dbReference>
<keyword evidence="1" id="KW-0472">Membrane</keyword>
<dbReference type="GO" id="GO:0007165">
    <property type="term" value="P:signal transduction"/>
    <property type="evidence" value="ECO:0007669"/>
    <property type="project" value="InterPro"/>
</dbReference>
<dbReference type="Pfam" id="PF13426">
    <property type="entry name" value="PAS_9"/>
    <property type="match status" value="1"/>
</dbReference>
<dbReference type="Gene3D" id="3.30.450.20">
    <property type="entry name" value="PAS domain"/>
    <property type="match status" value="2"/>
</dbReference>
<dbReference type="PANTHER" id="PTHR44757">
    <property type="entry name" value="DIGUANYLATE CYCLASE DGCP"/>
    <property type="match status" value="1"/>
</dbReference>
<dbReference type="PROSITE" id="PS50885">
    <property type="entry name" value="HAMP"/>
    <property type="match status" value="1"/>
</dbReference>
<dbReference type="PROSITE" id="PS50112">
    <property type="entry name" value="PAS"/>
    <property type="match status" value="1"/>
</dbReference>
<dbReference type="CDD" id="cd01948">
    <property type="entry name" value="EAL"/>
    <property type="match status" value="1"/>
</dbReference>
<dbReference type="AlphaFoldDB" id="A0A6F8PJQ5"/>
<feature type="transmembrane region" description="Helical" evidence="1">
    <location>
        <begin position="12"/>
        <end position="31"/>
    </location>
</feature>
<evidence type="ECO:0000259" key="2">
    <source>
        <dbReference type="PROSITE" id="PS50112"/>
    </source>
</evidence>
<dbReference type="NCBIfam" id="TIGR00254">
    <property type="entry name" value="GGDEF"/>
    <property type="match status" value="1"/>
</dbReference>
<dbReference type="Gene3D" id="6.10.340.10">
    <property type="match status" value="1"/>
</dbReference>
<dbReference type="InterPro" id="IPR003660">
    <property type="entry name" value="HAMP_dom"/>
</dbReference>
<evidence type="ECO:0000259" key="3">
    <source>
        <dbReference type="PROSITE" id="PS50113"/>
    </source>
</evidence>
<dbReference type="InterPro" id="IPR052155">
    <property type="entry name" value="Biofilm_reg_signaling"/>
</dbReference>
<dbReference type="CDD" id="cd01949">
    <property type="entry name" value="GGDEF"/>
    <property type="match status" value="1"/>
</dbReference>
<dbReference type="Proteomes" id="UP000501466">
    <property type="component" value="Chromosome"/>
</dbReference>
<feature type="domain" description="PAC" evidence="3">
    <location>
        <begin position="455"/>
        <end position="507"/>
    </location>
</feature>
<evidence type="ECO:0008006" key="9">
    <source>
        <dbReference type="Google" id="ProtNLM"/>
    </source>
</evidence>
<dbReference type="CDD" id="cd12914">
    <property type="entry name" value="PDC1_DGC_like"/>
    <property type="match status" value="1"/>
</dbReference>
<name>A0A6F8PJQ5_9GAMM</name>
<dbReference type="InterPro" id="IPR001633">
    <property type="entry name" value="EAL_dom"/>
</dbReference>
<evidence type="ECO:0000313" key="8">
    <source>
        <dbReference type="Proteomes" id="UP000501466"/>
    </source>
</evidence>
<dbReference type="Gene3D" id="3.20.20.450">
    <property type="entry name" value="EAL domain"/>
    <property type="match status" value="1"/>
</dbReference>
<evidence type="ECO:0000313" key="7">
    <source>
        <dbReference type="EMBL" id="BBP42329.1"/>
    </source>
</evidence>
<dbReference type="PROSITE" id="PS50883">
    <property type="entry name" value="EAL"/>
    <property type="match status" value="1"/>
</dbReference>
<dbReference type="InterPro" id="IPR000160">
    <property type="entry name" value="GGDEF_dom"/>
</dbReference>
<dbReference type="InterPro" id="IPR000700">
    <property type="entry name" value="PAS-assoc_C"/>
</dbReference>
<dbReference type="GO" id="GO:0016020">
    <property type="term" value="C:membrane"/>
    <property type="evidence" value="ECO:0007669"/>
    <property type="project" value="InterPro"/>
</dbReference>
<dbReference type="NCBIfam" id="TIGR00229">
    <property type="entry name" value="sensory_box"/>
    <property type="match status" value="1"/>
</dbReference>
<dbReference type="CDD" id="cd06225">
    <property type="entry name" value="HAMP"/>
    <property type="match status" value="1"/>
</dbReference>
<dbReference type="PROSITE" id="PS50887">
    <property type="entry name" value="GGDEF"/>
    <property type="match status" value="1"/>
</dbReference>
<dbReference type="PANTHER" id="PTHR44757:SF2">
    <property type="entry name" value="BIOFILM ARCHITECTURE MAINTENANCE PROTEIN MBAA"/>
    <property type="match status" value="1"/>
</dbReference>
<dbReference type="SMART" id="SM00091">
    <property type="entry name" value="PAS"/>
    <property type="match status" value="1"/>
</dbReference>
<dbReference type="SUPFAM" id="SSF55785">
    <property type="entry name" value="PYP-like sensor domain (PAS domain)"/>
    <property type="match status" value="1"/>
</dbReference>
<dbReference type="SMART" id="SM00267">
    <property type="entry name" value="GGDEF"/>
    <property type="match status" value="1"/>
</dbReference>
<reference evidence="8" key="1">
    <citation type="submission" date="2019-11" db="EMBL/GenBank/DDBJ databases">
        <title>Isolation and characterization of two novel species in the genus Thiomicrorhabdus.</title>
        <authorList>
            <person name="Mochizuki J."/>
            <person name="Kojima H."/>
            <person name="Fukui M."/>
        </authorList>
    </citation>
    <scope>NUCLEOTIDE SEQUENCE [LARGE SCALE GENOMIC DNA]</scope>
    <source>
        <strain evidence="8">AkT22</strain>
    </source>
</reference>
<dbReference type="SUPFAM" id="SSF141868">
    <property type="entry name" value="EAL domain-like"/>
    <property type="match status" value="1"/>
</dbReference>
<dbReference type="Pfam" id="PF00563">
    <property type="entry name" value="EAL"/>
    <property type="match status" value="1"/>
</dbReference>
<dbReference type="KEGG" id="tzo:THMIRHAT_00750"/>
<dbReference type="InterPro" id="IPR035919">
    <property type="entry name" value="EAL_sf"/>
</dbReference>
<dbReference type="EMBL" id="AP021888">
    <property type="protein sequence ID" value="BBP42329.1"/>
    <property type="molecule type" value="Genomic_DNA"/>
</dbReference>
<sequence>MALFHSLRSRLLLLLLSAVFVVTLIITWISVKQGQTMIEANRAELLHQLASGMAFQLNKDMQSRGNEIQMLTALSDIQNPQVSMTQKRAIFEKMRKAYPYYAWIGMTDDQGNILAGTDNLLVGKSVAKRSWFLEGSKGLHLGSVHDAFLLAKIMPKPKWDDLPLRLVDVSAPIKDENGKLLGVICGHLGWDWAFEMRHKLLSSSNLQHVNLMVAKADGSLLMGTEKLPSGAFNLSGLAAFDQALLSEHQGFAIENWPDNHTYMTSVVYEQSPENAMLQWVVVAQEKMQDVTAVVNDLKVKIILLLLVMMLVLWAVVWRVVSGSTRHLEKLTAAADGIQKGDMDIRIPTVKQQDEVGILANSLSTLVHTLQDEIREKTQVAQALQLMARVHDDSPQGIMITDANQHILSINQAFIDVTGYTEADVLGKTPIILRSGRQDKVFYEKLWHTLNREGRWQGEIWNRSKSGEVFPEWLLISTLKNEQNEVTHYIAIFSDITDKKQAEQQLVFLANHDVLTQLPNRRLLQDTINRFIQFHPKDEVSQITPQVGVIFLDLDFFKSINDSLGHLVGDQLLKVIADTLNAQFKSPNLVARFGGDEFVIFMAGILDDQQLIYAAESVVSCFEKPFKVGDYSLQIGLTMGMSVYPRDGSTAESLISAADTAMYDIKRNHRRSYQFYSLMMREAAYEKLSMENDLKLALANHEFYLVYQPQVSMQGYQLSGLEALIRWQHPSRGLVSPKHFIPVLEEMGLIEEVGLWVVREALKQYQIWLAAYPIQHVSISINLSAVQLRNPKLTDMLQKEVKASNVLCKQVIFEVTESVMVDEDVRIRKELNTLQENGCHFALDDYGTGYSNLAYIDQFNLSELKIDQAFIQKMQNHATDRLIIHHTIEMAKALGMKVVAEGVEMASQMALLSAYPEIFIQGYYFDRPLSAEQMTQRLETRADLVWEPALKTLN</sequence>
<dbReference type="RefSeq" id="WP_173289652.1">
    <property type="nucleotide sequence ID" value="NZ_AP021888.1"/>
</dbReference>
<dbReference type="InterPro" id="IPR035965">
    <property type="entry name" value="PAS-like_dom_sf"/>
</dbReference>
<dbReference type="CDD" id="cd00130">
    <property type="entry name" value="PAS"/>
    <property type="match status" value="1"/>
</dbReference>
<dbReference type="SUPFAM" id="SSF158472">
    <property type="entry name" value="HAMP domain-like"/>
    <property type="match status" value="1"/>
</dbReference>
<accession>A0A6F8PJQ5</accession>
<feature type="domain" description="EAL" evidence="4">
    <location>
        <begin position="686"/>
        <end position="941"/>
    </location>
</feature>